<comment type="similarity">
    <text evidence="8">Belongs to the sodium:neurotransmitter symporter (SNF) (TC 2.A.22) family.</text>
</comment>
<keyword evidence="6" id="KW-0479">Metal-binding</keyword>
<feature type="transmembrane region" description="Helical" evidence="9">
    <location>
        <begin position="449"/>
        <end position="467"/>
    </location>
</feature>
<keyword evidence="3 8" id="KW-0812">Transmembrane</keyword>
<evidence type="ECO:0000256" key="5">
    <source>
        <dbReference type="ARBA" id="ARBA00023136"/>
    </source>
</evidence>
<reference evidence="10" key="2">
    <citation type="submission" date="2020-02" db="EMBL/GenBank/DDBJ databases">
        <title>Esox lucius (northern pike) genome, fEsoLuc1, primary haplotype.</title>
        <authorList>
            <person name="Myers G."/>
            <person name="Karagic N."/>
            <person name="Meyer A."/>
            <person name="Pippel M."/>
            <person name="Reichard M."/>
            <person name="Winkler S."/>
            <person name="Tracey A."/>
            <person name="Sims Y."/>
            <person name="Howe K."/>
            <person name="Rhie A."/>
            <person name="Formenti G."/>
            <person name="Durbin R."/>
            <person name="Fedrigo O."/>
            <person name="Jarvis E.D."/>
        </authorList>
    </citation>
    <scope>NUCLEOTIDE SEQUENCE [LARGE SCALE GENOMIC DNA]</scope>
</reference>
<feature type="transmembrane region" description="Helical" evidence="9">
    <location>
        <begin position="281"/>
        <end position="298"/>
    </location>
</feature>
<feature type="binding site" evidence="6">
    <location>
        <position position="381"/>
    </location>
    <ligand>
        <name>Na(+)</name>
        <dbReference type="ChEBI" id="CHEBI:29101"/>
        <label>1</label>
    </ligand>
</feature>
<keyword evidence="11" id="KW-1185">Reference proteome</keyword>
<feature type="binding site" evidence="6">
    <location>
        <position position="284"/>
    </location>
    <ligand>
        <name>Na(+)</name>
        <dbReference type="ChEBI" id="CHEBI:29101"/>
        <label>1</label>
    </ligand>
</feature>
<feature type="transmembrane region" description="Helical" evidence="9">
    <location>
        <begin position="310"/>
        <end position="336"/>
    </location>
</feature>
<dbReference type="GO" id="GO:0042995">
    <property type="term" value="C:cell projection"/>
    <property type="evidence" value="ECO:0007669"/>
    <property type="project" value="TreeGrafter"/>
</dbReference>
<dbReference type="Proteomes" id="UP000265140">
    <property type="component" value="Chromosome 17"/>
</dbReference>
<dbReference type="AlphaFoldDB" id="A0A6Q2ZDV0"/>
<feature type="transmembrane region" description="Helical" evidence="9">
    <location>
        <begin position="230"/>
        <end position="254"/>
    </location>
</feature>
<evidence type="ECO:0000256" key="6">
    <source>
        <dbReference type="PIRSR" id="PIRSR600175-1"/>
    </source>
</evidence>
<keyword evidence="6" id="KW-0915">Sodium</keyword>
<feature type="binding site" evidence="6">
    <location>
        <position position="50"/>
    </location>
    <ligand>
        <name>Na(+)</name>
        <dbReference type="ChEBI" id="CHEBI:29101"/>
        <label>1</label>
    </ligand>
</feature>
<reference evidence="10" key="3">
    <citation type="submission" date="2025-08" db="UniProtKB">
        <authorList>
            <consortium name="Ensembl"/>
        </authorList>
    </citation>
    <scope>IDENTIFICATION</scope>
</reference>
<keyword evidence="2 8" id="KW-0813">Transport</keyword>
<dbReference type="PRINTS" id="PR00176">
    <property type="entry name" value="NANEUSMPORT"/>
</dbReference>
<dbReference type="GO" id="GO:0046872">
    <property type="term" value="F:metal ion binding"/>
    <property type="evidence" value="ECO:0007669"/>
    <property type="project" value="UniProtKB-KW"/>
</dbReference>
<keyword evidence="5 9" id="KW-0472">Membrane</keyword>
<dbReference type="InterPro" id="IPR037272">
    <property type="entry name" value="SNS_sf"/>
</dbReference>
<keyword evidence="8" id="KW-0769">Symport</keyword>
<evidence type="ECO:0000256" key="7">
    <source>
        <dbReference type="PIRSR" id="PIRSR600175-2"/>
    </source>
</evidence>
<dbReference type="PANTHER" id="PTHR11616:SF249">
    <property type="entry name" value="SOLUTE CARRIER FAMILY 6 MEMBER 22, TANDEM DUPLICATE 2 ISOFORM X2-RELATED"/>
    <property type="match status" value="1"/>
</dbReference>
<dbReference type="InterPro" id="IPR000175">
    <property type="entry name" value="Na/ntran_symport"/>
</dbReference>
<keyword evidence="4 9" id="KW-1133">Transmembrane helix</keyword>
<evidence type="ECO:0000256" key="3">
    <source>
        <dbReference type="ARBA" id="ARBA00022692"/>
    </source>
</evidence>
<dbReference type="Bgee" id="ENSELUG00000002406">
    <property type="expression patterns" value="Expressed in mesonephros and 12 other cell types or tissues"/>
</dbReference>
<feature type="transmembrane region" description="Helical" evidence="9">
    <location>
        <begin position="519"/>
        <end position="540"/>
    </location>
</feature>
<dbReference type="CDD" id="cd11496">
    <property type="entry name" value="SLC6sbd-TauT-like"/>
    <property type="match status" value="1"/>
</dbReference>
<feature type="transmembrane region" description="Helical" evidence="9">
    <location>
        <begin position="117"/>
        <end position="137"/>
    </location>
</feature>
<evidence type="ECO:0000256" key="2">
    <source>
        <dbReference type="ARBA" id="ARBA00022448"/>
    </source>
</evidence>
<feature type="transmembrane region" description="Helical" evidence="9">
    <location>
        <begin position="35"/>
        <end position="52"/>
    </location>
</feature>
<dbReference type="GeneTree" id="ENSGT00940000163827"/>
<sequence length="552" mass="62406">ALTELCVLCVSHEMGLVQRVLVPSTNVRGQWSSKLEFLLAVAGQIIGLGNIWRFPYLCYKNGGGVFFIPYVLFLFTCGIPIFLLETSMGQYTTQGSITCWRNICPLFEGLGYGSQVVVLYSSIYYIIILAWAFFYLFSSFSSELPWASCRNSWNTGMCVSVLGGNLNRTVVGNITSPEKEFWERRVLNLTDSVSNLGNVRWELALCLLLSWIICYFCVWKGVKSTGKVVYFTATFPYVMLGVLLVRGLTLPGAIDGIKFYLYPDPARLADPQVWMDAGTQIFYSYAICIGCLIALGSYNKYDNNCYKDCMYLCLLNSGTSFIAGFAIFSVLGFMAYEQGTDISTVADSGPGLAFIAYPRAVAMMPVPQFWAICFFIMIILLGLDSEFVGLEALMTAISDMYPSFFLVGHRRKLLLLLISVGCFFIGLVMVTEGGLYIFQLFDYYTCSGMTLLLFATLQSVCISWVYGADRMYENIEDMIGYQPLPLINYSTNICFQMYLHQTWLLYNHPPFEYPWWCYVIGWWFTLSSTLMVPLWMIYIVSVTPGTLRQVHS</sequence>
<evidence type="ECO:0000313" key="10">
    <source>
        <dbReference type="Ensembl" id="ENSELUP00000076033.2"/>
    </source>
</evidence>
<feature type="transmembrane region" description="Helical" evidence="9">
    <location>
        <begin position="199"/>
        <end position="218"/>
    </location>
</feature>
<dbReference type="PROSITE" id="PS00754">
    <property type="entry name" value="NA_NEUROTRAN_SYMP_2"/>
    <property type="match status" value="1"/>
</dbReference>
<dbReference type="GO" id="GO:0005886">
    <property type="term" value="C:plasma membrane"/>
    <property type="evidence" value="ECO:0007669"/>
    <property type="project" value="TreeGrafter"/>
</dbReference>
<dbReference type="GO" id="GO:0005332">
    <property type="term" value="F:gamma-aminobutyric acid:sodium:chloride symporter activity"/>
    <property type="evidence" value="ECO:0007669"/>
    <property type="project" value="TreeGrafter"/>
</dbReference>
<protein>
    <recommendedName>
        <fullName evidence="8">Transporter</fullName>
    </recommendedName>
</protein>
<feature type="binding site" evidence="6">
    <location>
        <position position="385"/>
    </location>
    <ligand>
        <name>Na(+)</name>
        <dbReference type="ChEBI" id="CHEBI:29101"/>
        <label>1</label>
    </ligand>
</feature>
<feature type="disulfide bond" evidence="7">
    <location>
        <begin position="149"/>
        <end position="158"/>
    </location>
</feature>
<evidence type="ECO:0000256" key="9">
    <source>
        <dbReference type="SAM" id="Phobius"/>
    </source>
</evidence>
<dbReference type="PANTHER" id="PTHR11616">
    <property type="entry name" value="SODIUM/CHLORIDE DEPENDENT TRANSPORTER"/>
    <property type="match status" value="1"/>
</dbReference>
<feature type="transmembrane region" description="Helical" evidence="9">
    <location>
        <begin position="369"/>
        <end position="393"/>
    </location>
</feature>
<dbReference type="SUPFAM" id="SSF161070">
    <property type="entry name" value="SNF-like"/>
    <property type="match status" value="1"/>
</dbReference>
<feature type="transmembrane region" description="Helical" evidence="9">
    <location>
        <begin position="64"/>
        <end position="84"/>
    </location>
</feature>
<dbReference type="Pfam" id="PF00209">
    <property type="entry name" value="SNF"/>
    <property type="match status" value="1"/>
</dbReference>
<evidence type="ECO:0000256" key="8">
    <source>
        <dbReference type="RuleBase" id="RU003732"/>
    </source>
</evidence>
<feature type="binding site" evidence="6">
    <location>
        <position position="43"/>
    </location>
    <ligand>
        <name>Na(+)</name>
        <dbReference type="ChEBI" id="CHEBI:29101"/>
        <label>1</label>
    </ligand>
</feature>
<organism evidence="10 11">
    <name type="scientific">Esox lucius</name>
    <name type="common">Northern pike</name>
    <dbReference type="NCBI Taxonomy" id="8010"/>
    <lineage>
        <taxon>Eukaryota</taxon>
        <taxon>Metazoa</taxon>
        <taxon>Chordata</taxon>
        <taxon>Craniata</taxon>
        <taxon>Vertebrata</taxon>
        <taxon>Euteleostomi</taxon>
        <taxon>Actinopterygii</taxon>
        <taxon>Neopterygii</taxon>
        <taxon>Teleostei</taxon>
        <taxon>Protacanthopterygii</taxon>
        <taxon>Esociformes</taxon>
        <taxon>Esocidae</taxon>
        <taxon>Esox</taxon>
    </lineage>
</organism>
<reference evidence="11" key="1">
    <citation type="journal article" date="2014" name="PLoS ONE">
        <title>The genome and linkage map of the northern pike (Esox lucius): conserved synteny revealed between the salmonid sister group and the Neoteleostei.</title>
        <authorList>
            <person name="Rondeau E.B."/>
            <person name="Minkley D.R."/>
            <person name="Leong J.S."/>
            <person name="Messmer A.M."/>
            <person name="Jantzen J.R."/>
            <person name="von Schalburg K.R."/>
            <person name="Lemon C."/>
            <person name="Bird N.H."/>
            <person name="Koop B.F."/>
        </authorList>
    </citation>
    <scope>NUCLEOTIDE SEQUENCE</scope>
</reference>
<accession>A0A6Q2ZDV0</accession>
<dbReference type="PROSITE" id="PS50267">
    <property type="entry name" value="NA_NEUROTRAN_SYMP_3"/>
    <property type="match status" value="1"/>
</dbReference>
<dbReference type="PROSITE" id="PS00610">
    <property type="entry name" value="NA_NEUROTRAN_SYMP_1"/>
    <property type="match status" value="1"/>
</dbReference>
<reference evidence="10" key="4">
    <citation type="submission" date="2025-09" db="UniProtKB">
        <authorList>
            <consortium name="Ensembl"/>
        </authorList>
    </citation>
    <scope>IDENTIFICATION</scope>
</reference>
<dbReference type="Ensembl" id="ENSELUT00000060125.2">
    <property type="protein sequence ID" value="ENSELUP00000076033.2"/>
    <property type="gene ID" value="ENSELUG00000002406.3"/>
</dbReference>
<feature type="transmembrane region" description="Helical" evidence="9">
    <location>
        <begin position="413"/>
        <end position="437"/>
    </location>
</feature>
<evidence type="ECO:0000313" key="11">
    <source>
        <dbReference type="Proteomes" id="UP000265140"/>
    </source>
</evidence>
<feature type="transmembrane region" description="Helical" evidence="9">
    <location>
        <begin position="479"/>
        <end position="499"/>
    </location>
</feature>
<evidence type="ECO:0000256" key="1">
    <source>
        <dbReference type="ARBA" id="ARBA00004141"/>
    </source>
</evidence>
<name>A0A6Q2ZDV0_ESOLU</name>
<comment type="subcellular location">
    <subcellularLocation>
        <location evidence="1">Membrane</location>
        <topology evidence="1">Multi-pass membrane protein</topology>
    </subcellularLocation>
</comment>
<feature type="binding site" evidence="6">
    <location>
        <position position="384"/>
    </location>
    <ligand>
        <name>Na(+)</name>
        <dbReference type="ChEBI" id="CHEBI:29101"/>
        <label>1</label>
    </ligand>
</feature>
<proteinExistence type="inferred from homology"/>
<evidence type="ECO:0000256" key="4">
    <source>
        <dbReference type="ARBA" id="ARBA00022989"/>
    </source>
</evidence>
<keyword evidence="7" id="KW-1015">Disulfide bond</keyword>
<feature type="binding site" evidence="6">
    <location>
        <position position="316"/>
    </location>
    <ligand>
        <name>Na(+)</name>
        <dbReference type="ChEBI" id="CHEBI:29101"/>
        <label>1</label>
    </ligand>
</feature>